<dbReference type="PRINTS" id="PR00741">
    <property type="entry name" value="GLHYDRLASE29"/>
</dbReference>
<dbReference type="EC" id="3.2.1.51" evidence="3"/>
<keyword evidence="9" id="KW-1185">Reference proteome</keyword>
<dbReference type="GO" id="GO:0006004">
    <property type="term" value="P:fucose metabolic process"/>
    <property type="evidence" value="ECO:0007669"/>
    <property type="project" value="InterPro"/>
</dbReference>
<keyword evidence="6" id="KW-0326">Glycosidase</keyword>
<dbReference type="RefSeq" id="WP_066136305.1">
    <property type="nucleotide sequence ID" value="NZ_CBCSGM010000001.1"/>
</dbReference>
<comment type="function">
    <text evidence="1">Alpha-L-fucosidase is responsible for hydrolyzing the alpha-1,6-linked fucose joined to the reducing-end N-acetylglucosamine of the carbohydrate moieties of glycoproteins.</text>
</comment>
<dbReference type="GO" id="GO:0016139">
    <property type="term" value="P:glycoside catabolic process"/>
    <property type="evidence" value="ECO:0007669"/>
    <property type="project" value="TreeGrafter"/>
</dbReference>
<evidence type="ECO:0000313" key="9">
    <source>
        <dbReference type="Proteomes" id="UP000249134"/>
    </source>
</evidence>
<dbReference type="InterPro" id="IPR057739">
    <property type="entry name" value="Glyco_hydro_29_N"/>
</dbReference>
<protein>
    <recommendedName>
        <fullName evidence="3">alpha-L-fucosidase</fullName>
        <ecNumber evidence="3">3.2.1.51</ecNumber>
    </recommendedName>
</protein>
<dbReference type="KEGG" id="blen:NCTC4824_01134"/>
<evidence type="ECO:0000256" key="6">
    <source>
        <dbReference type="ARBA" id="ARBA00023295"/>
    </source>
</evidence>
<dbReference type="Gene3D" id="3.20.20.80">
    <property type="entry name" value="Glycosidases"/>
    <property type="match status" value="1"/>
</dbReference>
<evidence type="ECO:0000256" key="4">
    <source>
        <dbReference type="ARBA" id="ARBA00022729"/>
    </source>
</evidence>
<organism evidence="8 9">
    <name type="scientific">Lederbergia lenta</name>
    <name type="common">Bacillus lentus</name>
    <dbReference type="NCBI Taxonomy" id="1467"/>
    <lineage>
        <taxon>Bacteria</taxon>
        <taxon>Bacillati</taxon>
        <taxon>Bacillota</taxon>
        <taxon>Bacilli</taxon>
        <taxon>Bacillales</taxon>
        <taxon>Bacillaceae</taxon>
        <taxon>Lederbergia</taxon>
    </lineage>
</organism>
<dbReference type="GO" id="GO:0005764">
    <property type="term" value="C:lysosome"/>
    <property type="evidence" value="ECO:0007669"/>
    <property type="project" value="TreeGrafter"/>
</dbReference>
<comment type="similarity">
    <text evidence="2">Belongs to the glycosyl hydrolase 29 family.</text>
</comment>
<dbReference type="InterPro" id="IPR000933">
    <property type="entry name" value="Glyco_hydro_29"/>
</dbReference>
<dbReference type="AlphaFoldDB" id="A0A2X4VSW2"/>
<dbReference type="SMART" id="SM00812">
    <property type="entry name" value="Alpha_L_fucos"/>
    <property type="match status" value="1"/>
</dbReference>
<dbReference type="Proteomes" id="UP000249134">
    <property type="component" value="Chromosome 1"/>
</dbReference>
<reference evidence="8 9" key="1">
    <citation type="submission" date="2018-06" db="EMBL/GenBank/DDBJ databases">
        <authorList>
            <consortium name="Pathogen Informatics"/>
            <person name="Doyle S."/>
        </authorList>
    </citation>
    <scope>NUCLEOTIDE SEQUENCE [LARGE SCALE GENOMIC DNA]</scope>
    <source>
        <strain evidence="8 9">NCTC4824</strain>
    </source>
</reference>
<dbReference type="SUPFAM" id="SSF51445">
    <property type="entry name" value="(Trans)glycosidases"/>
    <property type="match status" value="1"/>
</dbReference>
<keyword evidence="4" id="KW-0732">Signal</keyword>
<accession>A0A2X4VSW2</accession>
<evidence type="ECO:0000256" key="5">
    <source>
        <dbReference type="ARBA" id="ARBA00022801"/>
    </source>
</evidence>
<evidence type="ECO:0000259" key="7">
    <source>
        <dbReference type="Pfam" id="PF01120"/>
    </source>
</evidence>
<proteinExistence type="inferred from homology"/>
<dbReference type="STRING" id="1348624.GCA_001591545_00230"/>
<sequence length="564" mass="64928">MNTDDELRLKWWKEAKFGMFIHWGLYAVLARGEWAMAASKIPVTEYEKLAKQFNPLKFNAKEWVSIAKSAGMKYIVITAKHHDGFAMFHSQTEKFNIVDATPFARDPLKELAEECQKQDIKLCFYYSHVIDWHHPHSVHEYYNNTWDYQLENKSFYNYWNNLAKPQIRELLTDYGPIGLLWFDTAGGLSKKDSKEIIDIAHKLQPNCLINSRVSHWPNMGDYQSKGDNEIPMYGEDSRPWETPMTLNKSWGYSDNDQEWKTTESIIFKMVNIVSKGGNLLLNVGPTAEGLIPETSVERLRDVGKWLSTNGEAIYESNPNPYPYEFEWGAITVRSGKMFLHLYHKYCPGRELKLYGLKNKVIKSYILADETKEQLDIDQVYNEESDHHALTIKLPKQLPGQYISVVALEIAGEVKVDQSFSQQASGVITLDLVHAEIDERITKAEWGFKVVHPGTFDVVLVNFKKAGTDWEKEYNETVELNLGKQQLECIPKEDIILEESQSCQYPYTEIHSKLGQVEINKSGQYTLSLTSDKIQRKLETTEIWQANAVKLRSVKLIPSNDGSSK</sequence>
<dbReference type="InterPro" id="IPR016286">
    <property type="entry name" value="FUC_metazoa-typ"/>
</dbReference>
<evidence type="ECO:0000256" key="1">
    <source>
        <dbReference type="ARBA" id="ARBA00004071"/>
    </source>
</evidence>
<dbReference type="EMBL" id="LS483476">
    <property type="protein sequence ID" value="SQI53831.1"/>
    <property type="molecule type" value="Genomic_DNA"/>
</dbReference>
<feature type="domain" description="Glycoside hydrolase family 29 N-terminal" evidence="7">
    <location>
        <begin position="9"/>
        <end position="311"/>
    </location>
</feature>
<evidence type="ECO:0000256" key="2">
    <source>
        <dbReference type="ARBA" id="ARBA00007951"/>
    </source>
</evidence>
<name>A0A2X4VSW2_LEDLE</name>
<evidence type="ECO:0000256" key="3">
    <source>
        <dbReference type="ARBA" id="ARBA00012662"/>
    </source>
</evidence>
<dbReference type="InterPro" id="IPR017853">
    <property type="entry name" value="GH"/>
</dbReference>
<dbReference type="Pfam" id="PF01120">
    <property type="entry name" value="Alpha_L_fucos"/>
    <property type="match status" value="1"/>
</dbReference>
<dbReference type="PANTHER" id="PTHR10030:SF37">
    <property type="entry name" value="ALPHA-L-FUCOSIDASE-RELATED"/>
    <property type="match status" value="1"/>
</dbReference>
<gene>
    <name evidence="8" type="ORF">NCTC4824_01134</name>
</gene>
<dbReference type="GO" id="GO:0004560">
    <property type="term" value="F:alpha-L-fucosidase activity"/>
    <property type="evidence" value="ECO:0007669"/>
    <property type="project" value="InterPro"/>
</dbReference>
<keyword evidence="5" id="KW-0378">Hydrolase</keyword>
<evidence type="ECO:0000313" key="8">
    <source>
        <dbReference type="EMBL" id="SQI53831.1"/>
    </source>
</evidence>
<dbReference type="PANTHER" id="PTHR10030">
    <property type="entry name" value="ALPHA-L-FUCOSIDASE"/>
    <property type="match status" value="1"/>
</dbReference>